<comment type="caution">
    <text evidence="1">The sequence shown here is derived from an EMBL/GenBank/DDBJ whole genome shotgun (WGS) entry which is preliminary data.</text>
</comment>
<dbReference type="EMBL" id="QWGP01000005">
    <property type="protein sequence ID" value="RHZ96429.1"/>
    <property type="molecule type" value="Genomic_DNA"/>
</dbReference>
<dbReference type="InterPro" id="IPR025187">
    <property type="entry name" value="DUF4112"/>
</dbReference>
<sequence>MTPAERQRELQRLDHLARLLDARFRLFGIRFGWDGIASIVPGLGDAVTALPGAWLIWRASKLGVPRSVILRMAANCGIDLVGGSVPLLGTLFDVAFKSNLRNMALLRRHLEETR</sequence>
<evidence type="ECO:0000313" key="1">
    <source>
        <dbReference type="EMBL" id="RHZ96429.1"/>
    </source>
</evidence>
<dbReference type="AlphaFoldDB" id="A0AAX1UNW2"/>
<dbReference type="Proteomes" id="UP000266305">
    <property type="component" value="Unassembled WGS sequence"/>
</dbReference>
<dbReference type="RefSeq" id="WP_089255764.1">
    <property type="nucleotide sequence ID" value="NZ_QWGP01000005.1"/>
</dbReference>
<proteinExistence type="predicted"/>
<gene>
    <name evidence="1" type="ORF">D1114_06865</name>
</gene>
<organism evidence="1 2">
    <name type="scientific">Cereibacter sphaeroides</name>
    <name type="common">Rhodobacter sphaeroides</name>
    <dbReference type="NCBI Taxonomy" id="1063"/>
    <lineage>
        <taxon>Bacteria</taxon>
        <taxon>Pseudomonadati</taxon>
        <taxon>Pseudomonadota</taxon>
        <taxon>Alphaproteobacteria</taxon>
        <taxon>Rhodobacterales</taxon>
        <taxon>Paracoccaceae</taxon>
        <taxon>Cereibacter</taxon>
    </lineage>
</organism>
<name>A0AAX1UNW2_CERSP</name>
<dbReference type="PANTHER" id="PTHR35519:SF2">
    <property type="entry name" value="PH DOMAIN PROTEIN"/>
    <property type="match status" value="1"/>
</dbReference>
<protein>
    <submittedName>
        <fullName evidence="1">DUF4112 domain-containing protein</fullName>
    </submittedName>
</protein>
<accession>A0AAX1UNW2</accession>
<evidence type="ECO:0000313" key="2">
    <source>
        <dbReference type="Proteomes" id="UP000266305"/>
    </source>
</evidence>
<reference evidence="1 2" key="1">
    <citation type="submission" date="2018-08" db="EMBL/GenBank/DDBJ databases">
        <title>Draft genome sequence of Rhodobacter sphaeroides FY.</title>
        <authorList>
            <person name="Rayyan A."/>
            <person name="Meyer T.E."/>
            <person name="Kyndt J.A."/>
        </authorList>
    </citation>
    <scope>NUCLEOTIDE SEQUENCE [LARGE SCALE GENOMIC DNA]</scope>
    <source>
        <strain evidence="1 2">FY</strain>
    </source>
</reference>
<dbReference type="Pfam" id="PF13430">
    <property type="entry name" value="DUF4112"/>
    <property type="match status" value="1"/>
</dbReference>
<dbReference type="PANTHER" id="PTHR35519">
    <property type="entry name" value="MEMBRANE PROTEINS"/>
    <property type="match status" value="1"/>
</dbReference>